<keyword evidence="2" id="KW-1185">Reference proteome</keyword>
<reference evidence="1" key="1">
    <citation type="submission" date="2020-12" db="EMBL/GenBank/DDBJ databases">
        <title>Sanguibacter suaedae sp. nov., isolated from Suaeda aralocaspica.</title>
        <authorList>
            <person name="Ma Q."/>
        </authorList>
    </citation>
    <scope>NUCLEOTIDE SEQUENCE</scope>
    <source>
        <strain evidence="1">YZGR15</strain>
    </source>
</reference>
<dbReference type="EMBL" id="JAEINH010000009">
    <property type="protein sequence ID" value="MBI9115590.1"/>
    <property type="molecule type" value="Genomic_DNA"/>
</dbReference>
<evidence type="ECO:0000313" key="2">
    <source>
        <dbReference type="Proteomes" id="UP000602087"/>
    </source>
</evidence>
<comment type="caution">
    <text evidence="1">The sequence shown here is derived from an EMBL/GenBank/DDBJ whole genome shotgun (WGS) entry which is preliminary data.</text>
</comment>
<gene>
    <name evidence="1" type="ORF">JAV76_11255</name>
</gene>
<accession>A0A934ID70</accession>
<sequence length="80" mass="8287">METAADEPDSAAANPLIVETLSACASAAEWLSALEREPGALGMTERAEIGRLDLEVSCWKNESTPVCADAVAVGAIEPVD</sequence>
<dbReference type="AlphaFoldDB" id="A0A934ID70"/>
<evidence type="ECO:0000313" key="1">
    <source>
        <dbReference type="EMBL" id="MBI9115590.1"/>
    </source>
</evidence>
<organism evidence="1 2">
    <name type="scientific">Sanguibacter suaedae</name>
    <dbReference type="NCBI Taxonomy" id="2795737"/>
    <lineage>
        <taxon>Bacteria</taxon>
        <taxon>Bacillati</taxon>
        <taxon>Actinomycetota</taxon>
        <taxon>Actinomycetes</taxon>
        <taxon>Micrococcales</taxon>
        <taxon>Sanguibacteraceae</taxon>
        <taxon>Sanguibacter</taxon>
    </lineage>
</organism>
<protein>
    <submittedName>
        <fullName evidence="1">Uncharacterized protein</fullName>
    </submittedName>
</protein>
<proteinExistence type="predicted"/>
<dbReference type="RefSeq" id="WP_198734158.1">
    <property type="nucleotide sequence ID" value="NZ_JAEINH010000009.1"/>
</dbReference>
<dbReference type="Proteomes" id="UP000602087">
    <property type="component" value="Unassembled WGS sequence"/>
</dbReference>
<name>A0A934ID70_9MICO</name>